<dbReference type="AlphaFoldDB" id="A0AAD9J6T3"/>
<dbReference type="Proteomes" id="UP001208570">
    <property type="component" value="Unassembled WGS sequence"/>
</dbReference>
<name>A0AAD9J6T3_9ANNE</name>
<dbReference type="EMBL" id="JAODUP010000547">
    <property type="protein sequence ID" value="KAK2147556.1"/>
    <property type="molecule type" value="Genomic_DNA"/>
</dbReference>
<gene>
    <name evidence="1" type="ORF">LSH36_547g02013</name>
</gene>
<comment type="caution">
    <text evidence="1">The sequence shown here is derived from an EMBL/GenBank/DDBJ whole genome shotgun (WGS) entry which is preliminary data.</text>
</comment>
<organism evidence="1 2">
    <name type="scientific">Paralvinella palmiformis</name>
    <dbReference type="NCBI Taxonomy" id="53620"/>
    <lineage>
        <taxon>Eukaryota</taxon>
        <taxon>Metazoa</taxon>
        <taxon>Spiralia</taxon>
        <taxon>Lophotrochozoa</taxon>
        <taxon>Annelida</taxon>
        <taxon>Polychaeta</taxon>
        <taxon>Sedentaria</taxon>
        <taxon>Canalipalpata</taxon>
        <taxon>Terebellida</taxon>
        <taxon>Terebelliformia</taxon>
        <taxon>Alvinellidae</taxon>
        <taxon>Paralvinella</taxon>
    </lineage>
</organism>
<sequence length="245" mass="26917">MVWALPRSGMKLSVPYVGMQIVHPCTETLCMTANDCPGDIDIYNDIVPSDWRVNQPLWSVSTPRNPSNWSVWSICLWNFPKNKEVPVYVVRGEAGDDTTRTLHRNLLLPIGSLPLDETDAPDTVDNVHVVEEDTVTNTVMNSPDTGTDEVDTSGEEDYTLVATESPFPDDCTGGDEHIHGDSVEQSPLLAVLTDPPATPVLVDVDEHVQIGIAYSDVLSNDETPVLLPHVERPVPAPRRSSRIKA</sequence>
<accession>A0AAD9J6T3</accession>
<evidence type="ECO:0000313" key="2">
    <source>
        <dbReference type="Proteomes" id="UP001208570"/>
    </source>
</evidence>
<protein>
    <submittedName>
        <fullName evidence="1">Uncharacterized protein</fullName>
    </submittedName>
</protein>
<reference evidence="1" key="1">
    <citation type="journal article" date="2023" name="Mol. Biol. Evol.">
        <title>Third-Generation Sequencing Reveals the Adaptive Role of the Epigenome in Three Deep-Sea Polychaetes.</title>
        <authorList>
            <person name="Perez M."/>
            <person name="Aroh O."/>
            <person name="Sun Y."/>
            <person name="Lan Y."/>
            <person name="Juniper S.K."/>
            <person name="Young C.R."/>
            <person name="Angers B."/>
            <person name="Qian P.Y."/>
        </authorList>
    </citation>
    <scope>NUCLEOTIDE SEQUENCE</scope>
    <source>
        <strain evidence="1">P08H-3</strain>
    </source>
</reference>
<evidence type="ECO:0000313" key="1">
    <source>
        <dbReference type="EMBL" id="KAK2147556.1"/>
    </source>
</evidence>
<proteinExistence type="predicted"/>
<keyword evidence="2" id="KW-1185">Reference proteome</keyword>